<comment type="caution">
    <text evidence="2">The sequence shown here is derived from an EMBL/GenBank/DDBJ whole genome shotgun (WGS) entry which is preliminary data.</text>
</comment>
<reference evidence="2 3" key="1">
    <citation type="submission" date="2018-05" db="EMBL/GenBank/DDBJ databases">
        <title>Leucothrix arctica sp. nov., isolated from Arctic seawater.</title>
        <authorList>
            <person name="Choi A."/>
            <person name="Baek K."/>
        </authorList>
    </citation>
    <scope>NUCLEOTIDE SEQUENCE [LARGE SCALE GENOMIC DNA]</scope>
    <source>
        <strain evidence="2 3">JCM 18388</strain>
    </source>
</reference>
<keyword evidence="1" id="KW-0051">Antiviral defense</keyword>
<sequence>MPDFLVFQLHGALASWGDIAVGEHRPSAGHPSKSAITGLLAAAIGVDRQDDESQLRLSRDYRLAVCVIEAGELLRDYHTVQVPGGKREYASRSDELMFDKQNLNTILSQRDYRTDALYQIAIECCSDAPLYPLEELREKLLNPHFTLYLGRKSCPVSLPLFPQLSTGCSLKQAFDQYPSEKAATWTYALKPKQTKLRSYYWESGFSEETLTGLTATMAYPRRDQVSSRQRWQFSNRDEFYCAETRQGEL</sequence>
<dbReference type="AlphaFoldDB" id="A0A317CPQ5"/>
<proteinExistence type="predicted"/>
<dbReference type="NCBIfam" id="TIGR01868">
    <property type="entry name" value="casD_Cas5e"/>
    <property type="match status" value="1"/>
</dbReference>
<dbReference type="EMBL" id="QGKM01000004">
    <property type="protein sequence ID" value="PWR00425.1"/>
    <property type="molecule type" value="Genomic_DNA"/>
</dbReference>
<dbReference type="OrthoDB" id="5704083at2"/>
<protein>
    <submittedName>
        <fullName evidence="2">Type I-E CRISPR-associated protein Cas5/CasD</fullName>
    </submittedName>
</protein>
<dbReference type="Pfam" id="PF09704">
    <property type="entry name" value="Cas_Cas5d"/>
    <property type="match status" value="1"/>
</dbReference>
<evidence type="ECO:0000313" key="2">
    <source>
        <dbReference type="EMBL" id="PWR00425.1"/>
    </source>
</evidence>
<dbReference type="GO" id="GO:0003723">
    <property type="term" value="F:RNA binding"/>
    <property type="evidence" value="ECO:0007669"/>
    <property type="project" value="InterPro"/>
</dbReference>
<organism evidence="2 3">
    <name type="scientific">Leucothrix pacifica</name>
    <dbReference type="NCBI Taxonomy" id="1247513"/>
    <lineage>
        <taxon>Bacteria</taxon>
        <taxon>Pseudomonadati</taxon>
        <taxon>Pseudomonadota</taxon>
        <taxon>Gammaproteobacteria</taxon>
        <taxon>Thiotrichales</taxon>
        <taxon>Thiotrichaceae</taxon>
        <taxon>Leucothrix</taxon>
    </lineage>
</organism>
<dbReference type="InterPro" id="IPR021124">
    <property type="entry name" value="CRISPR-assoc_prot_Cas5"/>
</dbReference>
<dbReference type="NCBIfam" id="TIGR02593">
    <property type="entry name" value="CRISPR_cas5"/>
    <property type="match status" value="1"/>
</dbReference>
<name>A0A317CPQ5_9GAMM</name>
<dbReference type="Proteomes" id="UP000245539">
    <property type="component" value="Unassembled WGS sequence"/>
</dbReference>
<dbReference type="CDD" id="cd09756">
    <property type="entry name" value="Cas5_I-E"/>
    <property type="match status" value="1"/>
</dbReference>
<evidence type="ECO:0000313" key="3">
    <source>
        <dbReference type="Proteomes" id="UP000245539"/>
    </source>
</evidence>
<evidence type="ECO:0000256" key="1">
    <source>
        <dbReference type="ARBA" id="ARBA00023118"/>
    </source>
</evidence>
<keyword evidence="3" id="KW-1185">Reference proteome</keyword>
<dbReference type="GO" id="GO:0051607">
    <property type="term" value="P:defense response to virus"/>
    <property type="evidence" value="ECO:0007669"/>
    <property type="project" value="UniProtKB-KW"/>
</dbReference>
<dbReference type="Gene3D" id="3.30.70.2660">
    <property type="match status" value="1"/>
</dbReference>
<dbReference type="InterPro" id="IPR013422">
    <property type="entry name" value="CRISPR-assoc_prot_Cas5_N"/>
</dbReference>
<gene>
    <name evidence="2" type="primary">cas5e</name>
    <name evidence="2" type="ORF">DKW60_01965</name>
</gene>
<dbReference type="GO" id="GO:0043571">
    <property type="term" value="P:maintenance of CRISPR repeat elements"/>
    <property type="evidence" value="ECO:0007669"/>
    <property type="project" value="InterPro"/>
</dbReference>
<dbReference type="InterPro" id="IPR010147">
    <property type="entry name" value="CRISPR-assoc_prot_CasD"/>
</dbReference>
<accession>A0A317CPQ5</accession>